<feature type="transmembrane region" description="Helical" evidence="8">
    <location>
        <begin position="15"/>
        <end position="35"/>
    </location>
</feature>
<dbReference type="GO" id="GO:0015031">
    <property type="term" value="P:protein transport"/>
    <property type="evidence" value="ECO:0007669"/>
    <property type="project" value="UniProtKB-KW"/>
</dbReference>
<evidence type="ECO:0000256" key="6">
    <source>
        <dbReference type="ARBA" id="ARBA00023136"/>
    </source>
</evidence>
<evidence type="ECO:0000313" key="9">
    <source>
        <dbReference type="EMBL" id="AFL75648.1"/>
    </source>
</evidence>
<organism evidence="9 10">
    <name type="scientific">Thiocystis violascens (strain ATCC 17096 / DSM 198 / 6111)</name>
    <name type="common">Chromatium violascens</name>
    <dbReference type="NCBI Taxonomy" id="765911"/>
    <lineage>
        <taxon>Bacteria</taxon>
        <taxon>Pseudomonadati</taxon>
        <taxon>Pseudomonadota</taxon>
        <taxon>Gammaproteobacteria</taxon>
        <taxon>Chromatiales</taxon>
        <taxon>Chromatiaceae</taxon>
        <taxon>Thiocystis</taxon>
    </lineage>
</organism>
<keyword evidence="3" id="KW-1003">Cell membrane</keyword>
<sequence>MNLRPHRREPADINLTPLLDVVFLLLIFFMVSTTFKDEARLRVQLPEAQGESIPAQAPEMIRIVIDRAGRFYVNDQALVDEKPLTLTRALTGALGERRQMVPGDAQPPPVLIQADASTPHQAVITAMDAASQAGLNRIAFAATLPASAEAGQPDGAAP</sequence>
<dbReference type="GO" id="GO:0005886">
    <property type="term" value="C:plasma membrane"/>
    <property type="evidence" value="ECO:0007669"/>
    <property type="project" value="UniProtKB-SubCell"/>
</dbReference>
<dbReference type="PANTHER" id="PTHR30558">
    <property type="entry name" value="EXBD MEMBRANE COMPONENT OF PMF-DRIVEN MACROMOLECULE IMPORT SYSTEM"/>
    <property type="match status" value="1"/>
</dbReference>
<proteinExistence type="inferred from homology"/>
<dbReference type="RefSeq" id="WP_014780039.1">
    <property type="nucleotide sequence ID" value="NC_018012.1"/>
</dbReference>
<evidence type="ECO:0000256" key="8">
    <source>
        <dbReference type="SAM" id="Phobius"/>
    </source>
</evidence>
<keyword evidence="10" id="KW-1185">Reference proteome</keyword>
<keyword evidence="4 7" id="KW-0812">Transmembrane</keyword>
<keyword evidence="7" id="KW-0653">Protein transport</keyword>
<name>I3YF80_THIV6</name>
<evidence type="ECO:0000256" key="3">
    <source>
        <dbReference type="ARBA" id="ARBA00022475"/>
    </source>
</evidence>
<evidence type="ECO:0000256" key="1">
    <source>
        <dbReference type="ARBA" id="ARBA00004162"/>
    </source>
</evidence>
<keyword evidence="7" id="KW-0813">Transport</keyword>
<dbReference type="STRING" id="765911.Thivi_3806"/>
<dbReference type="HOGENOM" id="CLU_085305_3_3_6"/>
<accession>I3YF80</accession>
<evidence type="ECO:0000256" key="2">
    <source>
        <dbReference type="ARBA" id="ARBA00005811"/>
    </source>
</evidence>
<dbReference type="InterPro" id="IPR003400">
    <property type="entry name" value="ExbD"/>
</dbReference>
<protein>
    <submittedName>
        <fullName evidence="9">Biopolymer transport protein</fullName>
    </submittedName>
</protein>
<dbReference type="KEGG" id="tvi:Thivi_3806"/>
<keyword evidence="6 8" id="KW-0472">Membrane</keyword>
<dbReference type="Gene3D" id="3.30.420.270">
    <property type="match status" value="1"/>
</dbReference>
<evidence type="ECO:0000313" key="10">
    <source>
        <dbReference type="Proteomes" id="UP000006062"/>
    </source>
</evidence>
<keyword evidence="5 8" id="KW-1133">Transmembrane helix</keyword>
<reference evidence="9 10" key="1">
    <citation type="submission" date="2012-06" db="EMBL/GenBank/DDBJ databases">
        <title>Complete sequence of Thiocystis violascens DSM 198.</title>
        <authorList>
            <consortium name="US DOE Joint Genome Institute"/>
            <person name="Lucas S."/>
            <person name="Han J."/>
            <person name="Lapidus A."/>
            <person name="Cheng J.-F."/>
            <person name="Goodwin L."/>
            <person name="Pitluck S."/>
            <person name="Peters L."/>
            <person name="Ovchinnikova G."/>
            <person name="Teshima H."/>
            <person name="Detter J.C."/>
            <person name="Han C."/>
            <person name="Tapia R."/>
            <person name="Land M."/>
            <person name="Hauser L."/>
            <person name="Kyrpides N."/>
            <person name="Ivanova N."/>
            <person name="Pagani I."/>
            <person name="Vogl K."/>
            <person name="Liu Z."/>
            <person name="Frigaard N.-U."/>
            <person name="Bryant D."/>
            <person name="Woyke T."/>
        </authorList>
    </citation>
    <scope>NUCLEOTIDE SEQUENCE [LARGE SCALE GENOMIC DNA]</scope>
    <source>
        <strain evidence="10">ATCC 17096 / DSM 198 / 6111</strain>
    </source>
</reference>
<dbReference type="Pfam" id="PF02472">
    <property type="entry name" value="ExbD"/>
    <property type="match status" value="1"/>
</dbReference>
<dbReference type="Proteomes" id="UP000006062">
    <property type="component" value="Chromosome"/>
</dbReference>
<dbReference type="AlphaFoldDB" id="I3YF80"/>
<dbReference type="OrthoDB" id="9793581at2"/>
<gene>
    <name evidence="9" type="ordered locus">Thivi_3806</name>
</gene>
<evidence type="ECO:0000256" key="4">
    <source>
        <dbReference type="ARBA" id="ARBA00022692"/>
    </source>
</evidence>
<dbReference type="PANTHER" id="PTHR30558:SF3">
    <property type="entry name" value="BIOPOLYMER TRANSPORT PROTEIN EXBD-RELATED"/>
    <property type="match status" value="1"/>
</dbReference>
<comment type="subcellular location">
    <subcellularLocation>
        <location evidence="1">Cell membrane</location>
        <topology evidence="1">Single-pass membrane protein</topology>
    </subcellularLocation>
    <subcellularLocation>
        <location evidence="7">Cell membrane</location>
        <topology evidence="7">Single-pass type II membrane protein</topology>
    </subcellularLocation>
</comment>
<dbReference type="EMBL" id="CP003154">
    <property type="protein sequence ID" value="AFL75648.1"/>
    <property type="molecule type" value="Genomic_DNA"/>
</dbReference>
<evidence type="ECO:0000256" key="5">
    <source>
        <dbReference type="ARBA" id="ARBA00022989"/>
    </source>
</evidence>
<evidence type="ECO:0000256" key="7">
    <source>
        <dbReference type="RuleBase" id="RU003879"/>
    </source>
</evidence>
<dbReference type="GO" id="GO:0022857">
    <property type="term" value="F:transmembrane transporter activity"/>
    <property type="evidence" value="ECO:0007669"/>
    <property type="project" value="InterPro"/>
</dbReference>
<dbReference type="eggNOG" id="COG0848">
    <property type="taxonomic scope" value="Bacteria"/>
</dbReference>
<comment type="similarity">
    <text evidence="2 7">Belongs to the ExbD/TolR family.</text>
</comment>